<feature type="transmembrane region" description="Helical" evidence="1">
    <location>
        <begin position="43"/>
        <end position="64"/>
    </location>
</feature>
<reference evidence="2" key="1">
    <citation type="submission" date="2012-09" db="EMBL/GenBank/DDBJ databases">
        <authorList>
            <person name="Martin A.A."/>
        </authorList>
    </citation>
    <scope>NUCLEOTIDE SEQUENCE</scope>
</reference>
<reference evidence="3" key="2">
    <citation type="submission" date="2017-02" db="UniProtKB">
        <authorList>
            <consortium name="WormBaseParasite"/>
        </authorList>
    </citation>
    <scope>IDENTIFICATION</scope>
</reference>
<dbReference type="WBParaSite" id="ACAC_0000211001-mRNA-1">
    <property type="protein sequence ID" value="ACAC_0000211001-mRNA-1"/>
    <property type="gene ID" value="ACAC_0000211001"/>
</dbReference>
<keyword evidence="1" id="KW-0812">Transmembrane</keyword>
<protein>
    <submittedName>
        <fullName evidence="3">G-protein coupled receptors family 1 profile domain-containing protein</fullName>
    </submittedName>
</protein>
<organism evidence="2 3">
    <name type="scientific">Angiostrongylus cantonensis</name>
    <name type="common">Rat lungworm</name>
    <dbReference type="NCBI Taxonomy" id="6313"/>
    <lineage>
        <taxon>Eukaryota</taxon>
        <taxon>Metazoa</taxon>
        <taxon>Ecdysozoa</taxon>
        <taxon>Nematoda</taxon>
        <taxon>Chromadorea</taxon>
        <taxon>Rhabditida</taxon>
        <taxon>Rhabditina</taxon>
        <taxon>Rhabditomorpha</taxon>
        <taxon>Strongyloidea</taxon>
        <taxon>Metastrongylidae</taxon>
        <taxon>Angiostrongylus</taxon>
    </lineage>
</organism>
<dbReference type="Proteomes" id="UP000035642">
    <property type="component" value="Unassembled WGS sequence"/>
</dbReference>
<accession>A0A0K0CX54</accession>
<evidence type="ECO:0000313" key="2">
    <source>
        <dbReference type="Proteomes" id="UP000035642"/>
    </source>
</evidence>
<dbReference type="AlphaFoldDB" id="A0A0K0CX54"/>
<keyword evidence="1" id="KW-0472">Membrane</keyword>
<evidence type="ECO:0000256" key="1">
    <source>
        <dbReference type="SAM" id="Phobius"/>
    </source>
</evidence>
<sequence>MAAYTASDDIHRQRYHYPVQRLNEPPEAARHSSLQNLHIRYRLLSMVIVNFSSALLLNGFGWILMDLMYLETPYIIYIRAQNNLQEGNLLTD</sequence>
<name>A0A0K0CX54_ANGCA</name>
<keyword evidence="1" id="KW-1133">Transmembrane helix</keyword>
<evidence type="ECO:0000313" key="3">
    <source>
        <dbReference type="WBParaSite" id="ACAC_0000211001-mRNA-1"/>
    </source>
</evidence>
<keyword evidence="2" id="KW-1185">Reference proteome</keyword>
<proteinExistence type="predicted"/>